<sequence>MTDFLRAIGFGVSDDDLAQAATAVGGFERLSALADPGGSARVVGPAWKSLLDLASAGQNSGALSRAELLGQVLVRAAFVDAAADTRVLTSSLGGAGFNWIRTWHGVNLRLAGRLYRYAQEVSGADTKPSMRATMNAALECWLVVEHLDRYSTDANRRAWRGMRAVAQQFLARTADDPGPLLTAAAADFDIAEQYGDHTPQHYVLKAEVHQRLAMITENDAELDASHDCLIAARDTAGITTAVAAGWAGLLFARGIRGLRAAGARLPMTSGDVLDEEPDADTALGATGLRAAASAFTASALWWDNVIGGMPGASDRDLRAHIIKRGQAWQRVAHSRRLLGLPIDAPLALAIADLRACAEPGAPISGPYLPWSLQMWARSLVERNTPETLATAVDAVTEALSYAERHLSADAILVDRLEALAVDVRLRQAVHNDDIRALRGHLPEALARGDQRASVRVASVAYAARTLCARADPDDLELIRAVVDHLESVALQSAAGHRVFAASHAAGLLIGCDGGGPVGTCDLAVLRRIHMLMGIAIDASPDTAHLALLFGSARAANRYGRGVLLGGSDDDRRLALELYDEAIAAFERLVESAQPIWLAQLGDGGVTPASIETQDSAYDTSEWFVPEEITTTSLMGDAYLRRHSLRRDVEDLRAAMRWFERSSELGNRTPEQLSQLGEAYLRYGRRTGDSALIERALALKDESRAASVAEGNTPAREGYSAAAAAAYLLWRRRGEPAIYVASAQRAAFAAAVDPRWPWPLLQLVQHAEAPASVRALLPSEPPTDDATGISAPPRIWRAVRAGEIDFLRHHGCELAISTEEFRARALGGQKNRETFVLDDPHGLLSSTLVLKPLTSRAAAEAEVARLESFHSYVSAGVPEWIRAVRPFAVVDPPDGTESHYAASMRAAGVPLWSLADTASGRISGSAVRAVGRTVKLLAIIHAWRGAPPSRENHLPSEKTKLLNDFKKLGYSEPWERARLWQALIPADLPVVGKRDAHTENWLVTDSGEIVAVDLASSQFLPLGLEVAQLLEDVPFFDTSPQGLAARRTLARDYLGELSRRRPDLAPILPEVDSDRWERAYACFAARRAIYLIRRFSRSDASTAAQGVRRLDARRVGHAGAVLDWAFDVVPELRIIMGR</sequence>
<name>A0ABZ1YRJ5_9NOCA</name>
<dbReference type="InterPro" id="IPR011009">
    <property type="entry name" value="Kinase-like_dom_sf"/>
</dbReference>
<organism evidence="1 2">
    <name type="scientific">Nocardia vinacea</name>
    <dbReference type="NCBI Taxonomy" id="96468"/>
    <lineage>
        <taxon>Bacteria</taxon>
        <taxon>Bacillati</taxon>
        <taxon>Actinomycetota</taxon>
        <taxon>Actinomycetes</taxon>
        <taxon>Mycobacteriales</taxon>
        <taxon>Nocardiaceae</taxon>
        <taxon>Nocardia</taxon>
    </lineage>
</organism>
<dbReference type="SUPFAM" id="SSF56112">
    <property type="entry name" value="Protein kinase-like (PK-like)"/>
    <property type="match status" value="1"/>
</dbReference>
<accession>A0ABZ1YRJ5</accession>
<evidence type="ECO:0008006" key="3">
    <source>
        <dbReference type="Google" id="ProtNLM"/>
    </source>
</evidence>
<keyword evidence="2" id="KW-1185">Reference proteome</keyword>
<dbReference type="EMBL" id="CP109441">
    <property type="protein sequence ID" value="WUV45902.1"/>
    <property type="molecule type" value="Genomic_DNA"/>
</dbReference>
<protein>
    <recommendedName>
        <fullName evidence="3">Aminoglycoside phosphotransferase domain-containing protein</fullName>
    </recommendedName>
</protein>
<gene>
    <name evidence="1" type="ORF">OG563_43655</name>
</gene>
<dbReference type="Gene3D" id="1.25.40.10">
    <property type="entry name" value="Tetratricopeptide repeat domain"/>
    <property type="match status" value="1"/>
</dbReference>
<evidence type="ECO:0000313" key="2">
    <source>
        <dbReference type="Proteomes" id="UP001432062"/>
    </source>
</evidence>
<dbReference type="Proteomes" id="UP001432062">
    <property type="component" value="Chromosome"/>
</dbReference>
<reference evidence="1" key="1">
    <citation type="submission" date="2022-10" db="EMBL/GenBank/DDBJ databases">
        <title>The complete genomes of actinobacterial strains from the NBC collection.</title>
        <authorList>
            <person name="Joergensen T.S."/>
            <person name="Alvarez Arevalo M."/>
            <person name="Sterndorff E.B."/>
            <person name="Faurdal D."/>
            <person name="Vuksanovic O."/>
            <person name="Mourched A.-S."/>
            <person name="Charusanti P."/>
            <person name="Shaw S."/>
            <person name="Blin K."/>
            <person name="Weber T."/>
        </authorList>
    </citation>
    <scope>NUCLEOTIDE SEQUENCE</scope>
    <source>
        <strain evidence="1">NBC_01482</strain>
    </source>
</reference>
<evidence type="ECO:0000313" key="1">
    <source>
        <dbReference type="EMBL" id="WUV45902.1"/>
    </source>
</evidence>
<proteinExistence type="predicted"/>
<dbReference type="InterPro" id="IPR011990">
    <property type="entry name" value="TPR-like_helical_dom_sf"/>
</dbReference>
<dbReference type="RefSeq" id="WP_329409422.1">
    <property type="nucleotide sequence ID" value="NZ_CP109441.1"/>
</dbReference>